<evidence type="ECO:0000256" key="1">
    <source>
        <dbReference type="SAM" id="MobiDB-lite"/>
    </source>
</evidence>
<feature type="region of interest" description="Disordered" evidence="1">
    <location>
        <begin position="259"/>
        <end position="284"/>
    </location>
</feature>
<dbReference type="PANTHER" id="PTHR30292">
    <property type="entry name" value="UNCHARACTERIZED PROTEIN YBGL-RELATED"/>
    <property type="match status" value="1"/>
</dbReference>
<proteinExistence type="predicted"/>
<feature type="compositionally biased region" description="Low complexity" evidence="1">
    <location>
        <begin position="264"/>
        <end position="284"/>
    </location>
</feature>
<dbReference type="InterPro" id="IPR011330">
    <property type="entry name" value="Glyco_hydro/deAcase_b/a-brl"/>
</dbReference>
<dbReference type="InterPro" id="IPR005501">
    <property type="entry name" value="LamB/YcsF/PxpA-like"/>
</dbReference>
<accession>A0A1W6YFS7</accession>
<dbReference type="RefSeq" id="WP_086063101.1">
    <property type="nucleotide sequence ID" value="NZ_CP021108.1"/>
</dbReference>
<gene>
    <name evidence="2" type="ORF">CAL12_02880</name>
</gene>
<dbReference type="SUPFAM" id="SSF88713">
    <property type="entry name" value="Glycoside hydrolase/deacetylase"/>
    <property type="match status" value="1"/>
</dbReference>
<dbReference type="OrthoDB" id="8689111at2"/>
<dbReference type="EMBL" id="CP021108">
    <property type="protein sequence ID" value="ARP79870.1"/>
    <property type="molecule type" value="Genomic_DNA"/>
</dbReference>
<dbReference type="Gene3D" id="3.20.20.370">
    <property type="entry name" value="Glycoside hydrolase/deacetylase"/>
    <property type="match status" value="1"/>
</dbReference>
<evidence type="ECO:0000313" key="2">
    <source>
        <dbReference type="EMBL" id="ARP79870.1"/>
    </source>
</evidence>
<name>A0A1W6YFS7_9BORD</name>
<dbReference type="KEGG" id="bgv:CAL12_02880"/>
<dbReference type="AlphaFoldDB" id="A0A1W6YFS7"/>
<keyword evidence="3" id="KW-1185">Reference proteome</keyword>
<dbReference type="PANTHER" id="PTHR30292:SF0">
    <property type="entry name" value="5-OXOPROLINASE SUBUNIT A"/>
    <property type="match status" value="1"/>
</dbReference>
<dbReference type="STRING" id="1416806.CAL12_02880"/>
<organism evidence="2 3">
    <name type="scientific">Bordetella genomosp. 8</name>
    <dbReference type="NCBI Taxonomy" id="1416806"/>
    <lineage>
        <taxon>Bacteria</taxon>
        <taxon>Pseudomonadati</taxon>
        <taxon>Pseudomonadota</taxon>
        <taxon>Betaproteobacteria</taxon>
        <taxon>Burkholderiales</taxon>
        <taxon>Alcaligenaceae</taxon>
        <taxon>Bordetella</taxon>
    </lineage>
</organism>
<dbReference type="Proteomes" id="UP000194151">
    <property type="component" value="Chromosome"/>
</dbReference>
<sequence length="284" mass="29571">MPPAPGRMSASLPVESPAVAPSIDLAAELRADADLLDAISTGYVACGTQPGDADAVSRILRTMNEKGIAIGANPSYPGGPGGGQRPADLDDVVLRDIILGQIAHIAVLALRAGARLSTVRCQGTLGWDMAYDERTAQVVARTVHQFDPALSLVCTAASPGARVAWDCGVTVVQEVCLDRAYDSEGRLIEPETTGAAVRSPADAVARWLAGMRDGRLDTMGGGHVRVRADSYCLNGDTPNAVAIARELCQSMRAHGVAVRPPRRALPTRPAASPAGAARPGPSWR</sequence>
<dbReference type="Pfam" id="PF03746">
    <property type="entry name" value="LamB_YcsF"/>
    <property type="match status" value="1"/>
</dbReference>
<evidence type="ECO:0000313" key="3">
    <source>
        <dbReference type="Proteomes" id="UP000194151"/>
    </source>
</evidence>
<reference evidence="2 3" key="1">
    <citation type="submission" date="2017-05" db="EMBL/GenBank/DDBJ databases">
        <title>Complete and WGS of Bordetella genogroups.</title>
        <authorList>
            <person name="Spilker T."/>
            <person name="LiPuma J."/>
        </authorList>
    </citation>
    <scope>NUCLEOTIDE SEQUENCE [LARGE SCALE GENOMIC DNA]</scope>
    <source>
        <strain evidence="2 3">AU19157</strain>
    </source>
</reference>
<dbReference type="GO" id="GO:0005975">
    <property type="term" value="P:carbohydrate metabolic process"/>
    <property type="evidence" value="ECO:0007669"/>
    <property type="project" value="InterPro"/>
</dbReference>
<protein>
    <submittedName>
        <fullName evidence="2">Uncharacterized protein</fullName>
    </submittedName>
</protein>